<gene>
    <name evidence="2" type="ORF">MEDL_31495</name>
</gene>
<evidence type="ECO:0000313" key="3">
    <source>
        <dbReference type="Proteomes" id="UP000683360"/>
    </source>
</evidence>
<dbReference type="Pfam" id="PF00094">
    <property type="entry name" value="VWD"/>
    <property type="match status" value="1"/>
</dbReference>
<organism evidence="2 3">
    <name type="scientific">Mytilus edulis</name>
    <name type="common">Blue mussel</name>
    <dbReference type="NCBI Taxonomy" id="6550"/>
    <lineage>
        <taxon>Eukaryota</taxon>
        <taxon>Metazoa</taxon>
        <taxon>Spiralia</taxon>
        <taxon>Lophotrochozoa</taxon>
        <taxon>Mollusca</taxon>
        <taxon>Bivalvia</taxon>
        <taxon>Autobranchia</taxon>
        <taxon>Pteriomorphia</taxon>
        <taxon>Mytilida</taxon>
        <taxon>Mytiloidea</taxon>
        <taxon>Mytilidae</taxon>
        <taxon>Mytilinae</taxon>
        <taxon>Mytilus</taxon>
    </lineage>
</organism>
<feature type="domain" description="VWFD" evidence="1">
    <location>
        <begin position="89"/>
        <end position="174"/>
    </location>
</feature>
<name>A0A8S3SI25_MYTED</name>
<protein>
    <recommendedName>
        <fullName evidence="1">VWFD domain-containing protein</fullName>
    </recommendedName>
</protein>
<sequence>MIEHSNVTIDLDLTVPFGCLRQDGHKTDCALTVEMRVPKATNGQCSGTIAPQAIHCRQEIQSYHWNETTSILLQYKNIGTYTLGSNRIKVAIHHGNVTSSWDTEPATQNIDVRKFSKNEKLHTIFFPTGTKVVLTTSVGYMNVEIKASVHDYKKTRGLCGYMSDDNHDDFRWREDTGIPPDDFSDSWK</sequence>
<dbReference type="Proteomes" id="UP000683360">
    <property type="component" value="Unassembled WGS sequence"/>
</dbReference>
<dbReference type="AlphaFoldDB" id="A0A8S3SI25"/>
<evidence type="ECO:0000259" key="1">
    <source>
        <dbReference type="Pfam" id="PF00094"/>
    </source>
</evidence>
<dbReference type="EMBL" id="CAJPWZ010001577">
    <property type="protein sequence ID" value="CAG2217840.1"/>
    <property type="molecule type" value="Genomic_DNA"/>
</dbReference>
<evidence type="ECO:0000313" key="2">
    <source>
        <dbReference type="EMBL" id="CAG2217840.1"/>
    </source>
</evidence>
<dbReference type="InterPro" id="IPR001846">
    <property type="entry name" value="VWF_type-D"/>
</dbReference>
<accession>A0A8S3SI25</accession>
<reference evidence="2" key="1">
    <citation type="submission" date="2021-03" db="EMBL/GenBank/DDBJ databases">
        <authorList>
            <person name="Bekaert M."/>
        </authorList>
    </citation>
    <scope>NUCLEOTIDE SEQUENCE</scope>
</reference>
<comment type="caution">
    <text evidence="2">The sequence shown here is derived from an EMBL/GenBank/DDBJ whole genome shotgun (WGS) entry which is preliminary data.</text>
</comment>
<proteinExistence type="predicted"/>
<keyword evidence="3" id="KW-1185">Reference proteome</keyword>